<evidence type="ECO:0000313" key="2">
    <source>
        <dbReference type="Proteomes" id="UP000194903"/>
    </source>
</evidence>
<keyword evidence="2" id="KW-1185">Reference proteome</keyword>
<protein>
    <recommendedName>
        <fullName evidence="3">Four helix bundle protein</fullName>
    </recommendedName>
</protein>
<dbReference type="Proteomes" id="UP000194903">
    <property type="component" value="Unassembled WGS sequence"/>
</dbReference>
<proteinExistence type="predicted"/>
<dbReference type="Gene3D" id="1.20.1440.60">
    <property type="entry name" value="23S rRNA-intervening sequence"/>
    <property type="match status" value="1"/>
</dbReference>
<dbReference type="SUPFAM" id="SSF158446">
    <property type="entry name" value="IVS-encoded protein-like"/>
    <property type="match status" value="1"/>
</dbReference>
<gene>
    <name evidence="1" type="ORF">CBW42_09615</name>
</gene>
<dbReference type="InterPro" id="IPR012657">
    <property type="entry name" value="23S_rRNA-intervening_sequence"/>
</dbReference>
<dbReference type="EMBL" id="NHOC01000008">
    <property type="protein sequence ID" value="OUM19991.1"/>
    <property type="molecule type" value="Genomic_DNA"/>
</dbReference>
<reference evidence="1 2" key="1">
    <citation type="submission" date="2017-05" db="EMBL/GenBank/DDBJ databases">
        <title>Butyricicoccus porcorum sp. nov. a butyrate-producing bacterium from the swine intestinal tract.</title>
        <authorList>
            <person name="Trachsel J."/>
            <person name="Humphrey S."/>
            <person name="Allen H.K."/>
        </authorList>
    </citation>
    <scope>NUCLEOTIDE SEQUENCE [LARGE SCALE GENOMIC DNA]</scope>
    <source>
        <strain evidence="1">BB10</strain>
    </source>
</reference>
<evidence type="ECO:0000313" key="1">
    <source>
        <dbReference type="EMBL" id="OUM19991.1"/>
    </source>
</evidence>
<organism evidence="1 2">
    <name type="scientific">Butyricicoccus porcorum</name>
    <dbReference type="NCBI Taxonomy" id="1945634"/>
    <lineage>
        <taxon>Bacteria</taxon>
        <taxon>Bacillati</taxon>
        <taxon>Bacillota</taxon>
        <taxon>Clostridia</taxon>
        <taxon>Eubacteriales</taxon>
        <taxon>Butyricicoccaceae</taxon>
        <taxon>Butyricicoccus</taxon>
    </lineage>
</organism>
<dbReference type="InterPro" id="IPR036583">
    <property type="entry name" value="23S_rRNA_IVS_sf"/>
</dbReference>
<dbReference type="AlphaFoldDB" id="A0A252F2T3"/>
<comment type="caution">
    <text evidence="1">The sequence shown here is derived from an EMBL/GenBank/DDBJ whole genome shotgun (WGS) entry which is preliminary data.</text>
</comment>
<evidence type="ECO:0008006" key="3">
    <source>
        <dbReference type="Google" id="ProtNLM"/>
    </source>
</evidence>
<accession>A0A252F2T3</accession>
<name>A0A252F2T3_9FIRM</name>
<sequence>MCPRRRVWLMSTNVSSSADFQLANMADDLLALTLDLCGRKDDKTPRFPRLLYDGYVSQIIAAAVAIQKNIIMANEMRRSEARIKLQQDAAAHCIWLVHMIRIAAENGWISEKQRDRWSKLTVNVKWKIVAWMKSDTKKR</sequence>
<dbReference type="NCBIfam" id="TIGR02436">
    <property type="entry name" value="four helix bundle protein"/>
    <property type="match status" value="1"/>
</dbReference>